<sequence>MFITAISYGKHDDNSTADEYKPDRPVPSPAPDDGGSGGGKYERDDE</sequence>
<feature type="compositionally biased region" description="Basic and acidic residues" evidence="1">
    <location>
        <begin position="9"/>
        <end position="24"/>
    </location>
</feature>
<proteinExistence type="predicted"/>
<evidence type="ECO:0000313" key="3">
    <source>
        <dbReference type="Proteomes" id="UP000579647"/>
    </source>
</evidence>
<name>A0A840WJN8_9ACTN</name>
<evidence type="ECO:0000256" key="1">
    <source>
        <dbReference type="SAM" id="MobiDB-lite"/>
    </source>
</evidence>
<evidence type="ECO:0000313" key="2">
    <source>
        <dbReference type="EMBL" id="MBB5491897.1"/>
    </source>
</evidence>
<dbReference type="AlphaFoldDB" id="A0A840WJN8"/>
<reference evidence="2 3" key="1">
    <citation type="submission" date="2020-08" db="EMBL/GenBank/DDBJ databases">
        <title>Sequencing the genomes of 1000 actinobacteria strains.</title>
        <authorList>
            <person name="Klenk H.-P."/>
        </authorList>
    </citation>
    <scope>NUCLEOTIDE SEQUENCE [LARGE SCALE GENOMIC DNA]</scope>
    <source>
        <strain evidence="2 3">DSM 44598</strain>
    </source>
</reference>
<protein>
    <submittedName>
        <fullName evidence="2">Uncharacterized protein</fullName>
    </submittedName>
</protein>
<dbReference type="EMBL" id="JACHDO010000001">
    <property type="protein sequence ID" value="MBB5491897.1"/>
    <property type="molecule type" value="Genomic_DNA"/>
</dbReference>
<keyword evidence="3" id="KW-1185">Reference proteome</keyword>
<comment type="caution">
    <text evidence="2">The sequence shown here is derived from an EMBL/GenBank/DDBJ whole genome shotgun (WGS) entry which is preliminary data.</text>
</comment>
<organism evidence="2 3">
    <name type="scientific">Nocardiopsis metallicus</name>
    <dbReference type="NCBI Taxonomy" id="179819"/>
    <lineage>
        <taxon>Bacteria</taxon>
        <taxon>Bacillati</taxon>
        <taxon>Actinomycetota</taxon>
        <taxon>Actinomycetes</taxon>
        <taxon>Streptosporangiales</taxon>
        <taxon>Nocardiopsidaceae</taxon>
        <taxon>Nocardiopsis</taxon>
    </lineage>
</organism>
<dbReference type="RefSeq" id="WP_184365497.1">
    <property type="nucleotide sequence ID" value="NZ_BAAAKM010000021.1"/>
</dbReference>
<feature type="region of interest" description="Disordered" evidence="1">
    <location>
        <begin position="1"/>
        <end position="46"/>
    </location>
</feature>
<gene>
    <name evidence="2" type="ORF">HNR07_003034</name>
</gene>
<accession>A0A840WJN8</accession>
<dbReference type="Proteomes" id="UP000579647">
    <property type="component" value="Unassembled WGS sequence"/>
</dbReference>